<sequence>MFLLLPCFDKNCVLEEFSIQGYPNTTLVGIAINFLLTLLPFVVTLNYMRSLPKNEGGQALLLVLLSMAVVLTVVLSILSRTVTDIAVTSRGEEALRAFSAAEAGVEQALVVGSSLDCTPQNPCSIGDATFSADVSGFAAGTQEFANPVALASGESLLFWFVAHDADGNLICDASNPCFTGSQFRICWGKPGTPSGNATTPAVEISTFYAFTPGNLGTTRIARITADPNATRRSSNNFSADDGGACTIGSESFAFQKTVDLAFLGVPAGSYGTQNGLQFAKVRLFYNTDISHEAGINVNFAGNTLLPSQGIRIESVGASGQANRKIDVFQGFGEPPPVFDVAIFSVGGITK</sequence>
<evidence type="ECO:0000313" key="3">
    <source>
        <dbReference type="Proteomes" id="UP000034086"/>
    </source>
</evidence>
<reference evidence="2 3" key="1">
    <citation type="journal article" date="2015" name="Nature">
        <title>rRNA introns, odd ribosomes, and small enigmatic genomes across a large radiation of phyla.</title>
        <authorList>
            <person name="Brown C.T."/>
            <person name="Hug L.A."/>
            <person name="Thomas B.C."/>
            <person name="Sharon I."/>
            <person name="Castelle C.J."/>
            <person name="Singh A."/>
            <person name="Wilkins M.J."/>
            <person name="Williams K.H."/>
            <person name="Banfield J.F."/>
        </authorList>
    </citation>
    <scope>NUCLEOTIDE SEQUENCE [LARGE SCALE GENOMIC DNA]</scope>
</reference>
<keyword evidence="1" id="KW-0472">Membrane</keyword>
<organism evidence="2 3">
    <name type="scientific">Candidatus Woesebacteria bacterium GW2011_GWE1_45_18</name>
    <dbReference type="NCBI Taxonomy" id="1618598"/>
    <lineage>
        <taxon>Bacteria</taxon>
        <taxon>Candidatus Woeseibacteriota</taxon>
    </lineage>
</organism>
<evidence type="ECO:0008006" key="4">
    <source>
        <dbReference type="Google" id="ProtNLM"/>
    </source>
</evidence>
<gene>
    <name evidence="2" type="ORF">UX03_C0003G0011</name>
</gene>
<dbReference type="EMBL" id="LCKQ01000003">
    <property type="protein sequence ID" value="KKU04124.1"/>
    <property type="molecule type" value="Genomic_DNA"/>
</dbReference>
<keyword evidence="1" id="KW-0812">Transmembrane</keyword>
<name>A0A0G1M761_9BACT</name>
<feature type="transmembrane region" description="Helical" evidence="1">
    <location>
        <begin position="27"/>
        <end position="47"/>
    </location>
</feature>
<evidence type="ECO:0000256" key="1">
    <source>
        <dbReference type="SAM" id="Phobius"/>
    </source>
</evidence>
<dbReference type="AlphaFoldDB" id="A0A0G1M761"/>
<feature type="transmembrane region" description="Helical" evidence="1">
    <location>
        <begin position="59"/>
        <end position="78"/>
    </location>
</feature>
<comment type="caution">
    <text evidence="2">The sequence shown here is derived from an EMBL/GenBank/DDBJ whole genome shotgun (WGS) entry which is preliminary data.</text>
</comment>
<accession>A0A0G1M761</accession>
<keyword evidence="1" id="KW-1133">Transmembrane helix</keyword>
<evidence type="ECO:0000313" key="2">
    <source>
        <dbReference type="EMBL" id="KKU04124.1"/>
    </source>
</evidence>
<dbReference type="Proteomes" id="UP000034086">
    <property type="component" value="Unassembled WGS sequence"/>
</dbReference>
<proteinExistence type="predicted"/>
<protein>
    <recommendedName>
        <fullName evidence="4">Type 4 fimbrial biogenesis protein PilX N-terminal domain-containing protein</fullName>
    </recommendedName>
</protein>